<organism evidence="1 2">
    <name type="scientific">Actinocrinis puniceicyclus</name>
    <dbReference type="NCBI Taxonomy" id="977794"/>
    <lineage>
        <taxon>Bacteria</taxon>
        <taxon>Bacillati</taxon>
        <taxon>Actinomycetota</taxon>
        <taxon>Actinomycetes</taxon>
        <taxon>Catenulisporales</taxon>
        <taxon>Actinospicaceae</taxon>
        <taxon>Actinocrinis</taxon>
    </lineage>
</organism>
<reference evidence="1" key="1">
    <citation type="submission" date="2021-04" db="EMBL/GenBank/DDBJ databases">
        <title>Genome based classification of Actinospica acidithermotolerans sp. nov., an actinobacterium isolated from an Indonesian hot spring.</title>
        <authorList>
            <person name="Kusuma A.B."/>
            <person name="Putra K.E."/>
            <person name="Nafisah S."/>
            <person name="Loh J."/>
            <person name="Nouioui I."/>
            <person name="Goodfellow M."/>
        </authorList>
    </citation>
    <scope>NUCLEOTIDE SEQUENCE</scope>
    <source>
        <strain evidence="1">DSM 45618</strain>
    </source>
</reference>
<accession>A0A8J7WIL8</accession>
<name>A0A8J7WIL8_9ACTN</name>
<sequence>MSQAHDGRPDRGREDRLAEAVDELSQTCDELVGLSTALSAIDRQDRLSDAGRSVGRHVLDVLTKTRRELSKLRCVVEARALENLVVLARLEVRRLHEITRGARLEYSDFKTLSAQGASREAIEDLIHRPEAITHAQSYVDYGHRVIEPMLQRLLDETSAKYEDLAVATAEGDAMPDPSLLFELREYIVGLRDAQEPDHLNQLL</sequence>
<evidence type="ECO:0000313" key="1">
    <source>
        <dbReference type="EMBL" id="MBS2962891.1"/>
    </source>
</evidence>
<dbReference type="AlphaFoldDB" id="A0A8J7WIL8"/>
<comment type="caution">
    <text evidence="1">The sequence shown here is derived from an EMBL/GenBank/DDBJ whole genome shotgun (WGS) entry which is preliminary data.</text>
</comment>
<keyword evidence="2" id="KW-1185">Reference proteome</keyword>
<dbReference type="EMBL" id="JAGSXH010000017">
    <property type="protein sequence ID" value="MBS2962891.1"/>
    <property type="molecule type" value="Genomic_DNA"/>
</dbReference>
<proteinExistence type="predicted"/>
<dbReference type="Proteomes" id="UP000677913">
    <property type="component" value="Unassembled WGS sequence"/>
</dbReference>
<protein>
    <submittedName>
        <fullName evidence="1">Uncharacterized protein</fullName>
    </submittedName>
</protein>
<dbReference type="RefSeq" id="WP_211466053.1">
    <property type="nucleotide sequence ID" value="NZ_JAGSXH010000017.1"/>
</dbReference>
<evidence type="ECO:0000313" key="2">
    <source>
        <dbReference type="Proteomes" id="UP000677913"/>
    </source>
</evidence>
<gene>
    <name evidence="1" type="ORF">KGA66_07545</name>
</gene>